<evidence type="ECO:0000313" key="2">
    <source>
        <dbReference type="Proteomes" id="UP001175211"/>
    </source>
</evidence>
<evidence type="ECO:0000313" key="1">
    <source>
        <dbReference type="EMBL" id="KAK0458628.1"/>
    </source>
</evidence>
<accession>A0AA39N5W7</accession>
<dbReference type="RefSeq" id="XP_060330898.1">
    <property type="nucleotide sequence ID" value="XM_060473209.1"/>
</dbReference>
<comment type="caution">
    <text evidence="1">The sequence shown here is derived from an EMBL/GenBank/DDBJ whole genome shotgun (WGS) entry which is preliminary data.</text>
</comment>
<reference evidence="1" key="1">
    <citation type="submission" date="2023-06" db="EMBL/GenBank/DDBJ databases">
        <authorList>
            <consortium name="Lawrence Berkeley National Laboratory"/>
            <person name="Ahrendt S."/>
            <person name="Sahu N."/>
            <person name="Indic B."/>
            <person name="Wong-Bajracharya J."/>
            <person name="Merenyi Z."/>
            <person name="Ke H.-M."/>
            <person name="Monk M."/>
            <person name="Kocsube S."/>
            <person name="Drula E."/>
            <person name="Lipzen A."/>
            <person name="Balint B."/>
            <person name="Henrissat B."/>
            <person name="Andreopoulos B."/>
            <person name="Martin F.M."/>
            <person name="Harder C.B."/>
            <person name="Rigling D."/>
            <person name="Ford K.L."/>
            <person name="Foster G.D."/>
            <person name="Pangilinan J."/>
            <person name="Papanicolaou A."/>
            <person name="Barry K."/>
            <person name="LaButti K."/>
            <person name="Viragh M."/>
            <person name="Koriabine M."/>
            <person name="Yan M."/>
            <person name="Riley R."/>
            <person name="Champramary S."/>
            <person name="Plett K.L."/>
            <person name="Tsai I.J."/>
            <person name="Slot J."/>
            <person name="Sipos G."/>
            <person name="Plett J."/>
            <person name="Nagy L.G."/>
            <person name="Grigoriev I.V."/>
        </authorList>
    </citation>
    <scope>NUCLEOTIDE SEQUENCE</scope>
    <source>
        <strain evidence="1">CCBAS 213</strain>
    </source>
</reference>
<sequence>MASDAVFKLRPCYSDMEYMHISLLECCLQADKEDPHHVVKPVRGMERKVERLLRFLRLPIHRLIITDDVDSSELTAAIHSAPISLQMERPPILTSRAAFFKDIVCSCHSLELPPLCWSRLMTTAEKDGAFTPLDPNHDHHANTFPLHLCSAILYSFHKSLKQPKHGFISPLTLTFSKALPYFPDKIYNHILTILSQFVGDLPLDDSLLRKHWRVFAVAIKFLLHRLSLPESDMSYTTILASLTVAVEGIWQEKFLSQEANTITTVLEGILVTCATIECDPCNVESLDKLHHTTIRAYWHLLRISPSACSEPGLQVMVDFMTVNWEQHLQFDCYESDEVCWALARLLANHVPAAYAVFHERQCLDFFGSHTFHEASIPVISEYIAGISAMQHGLVGIIDKSILQKYVNQLYESCHLFTACLILATYSAKDSHQTVIHNNITSLVQLCPHDTVWNEFYDGADFFTQQRIPVSPSGSRQLEASEIMIEKDNIRYAIEVLKAFSEDVHSGQRFTLPILGWCIGHRWKNNTESV</sequence>
<dbReference type="Proteomes" id="UP001175211">
    <property type="component" value="Unassembled WGS sequence"/>
</dbReference>
<dbReference type="GeneID" id="85356757"/>
<gene>
    <name evidence="1" type="ORF">EV420DRAFT_1543486</name>
</gene>
<dbReference type="AlphaFoldDB" id="A0AA39N5W7"/>
<keyword evidence="2" id="KW-1185">Reference proteome</keyword>
<proteinExistence type="predicted"/>
<name>A0AA39N5W7_ARMTA</name>
<dbReference type="EMBL" id="JAUEPS010000017">
    <property type="protein sequence ID" value="KAK0458628.1"/>
    <property type="molecule type" value="Genomic_DNA"/>
</dbReference>
<organism evidence="1 2">
    <name type="scientific">Armillaria tabescens</name>
    <name type="common">Ringless honey mushroom</name>
    <name type="synonym">Agaricus tabescens</name>
    <dbReference type="NCBI Taxonomy" id="1929756"/>
    <lineage>
        <taxon>Eukaryota</taxon>
        <taxon>Fungi</taxon>
        <taxon>Dikarya</taxon>
        <taxon>Basidiomycota</taxon>
        <taxon>Agaricomycotina</taxon>
        <taxon>Agaricomycetes</taxon>
        <taxon>Agaricomycetidae</taxon>
        <taxon>Agaricales</taxon>
        <taxon>Marasmiineae</taxon>
        <taxon>Physalacriaceae</taxon>
        <taxon>Desarmillaria</taxon>
    </lineage>
</organism>
<protein>
    <submittedName>
        <fullName evidence="1">Uncharacterized protein</fullName>
    </submittedName>
</protein>